<gene>
    <name evidence="3" type="ORF">MB84_24680</name>
</gene>
<dbReference type="GO" id="GO:0016020">
    <property type="term" value="C:membrane"/>
    <property type="evidence" value="ECO:0007669"/>
    <property type="project" value="UniProtKB-SubCell"/>
</dbReference>
<evidence type="ECO:0000256" key="1">
    <source>
        <dbReference type="SAM" id="Phobius"/>
    </source>
</evidence>
<dbReference type="KEGG" id="pox:MB84_24680"/>
<dbReference type="InterPro" id="IPR026841">
    <property type="entry name" value="Aur1/Ipt1"/>
</dbReference>
<evidence type="ECO:0000259" key="2">
    <source>
        <dbReference type="Pfam" id="PF14378"/>
    </source>
</evidence>
<reference evidence="3" key="1">
    <citation type="submission" date="2016-06" db="EMBL/GenBank/DDBJ databases">
        <title>Pandoraea oxalativorans DSM 23570 Genome Sequencing.</title>
        <authorList>
            <person name="Ee R."/>
            <person name="Lim Y.-L."/>
            <person name="Yong D."/>
            <person name="Yin W.-F."/>
            <person name="Chan K.-G."/>
        </authorList>
    </citation>
    <scope>NUCLEOTIDE SEQUENCE</scope>
    <source>
        <strain evidence="3">DSM 23570</strain>
    </source>
</reference>
<dbReference type="Proteomes" id="UP000035050">
    <property type="component" value="Chromosome"/>
</dbReference>
<dbReference type="Gene3D" id="1.20.144.10">
    <property type="entry name" value="Phosphatidic acid phosphatase type 2/haloperoxidase"/>
    <property type="match status" value="1"/>
</dbReference>
<keyword evidence="1" id="KW-0812">Transmembrane</keyword>
<organism evidence="3 4">
    <name type="scientific">Pandoraea oxalativorans</name>
    <dbReference type="NCBI Taxonomy" id="573737"/>
    <lineage>
        <taxon>Bacteria</taxon>
        <taxon>Pseudomonadati</taxon>
        <taxon>Pseudomonadota</taxon>
        <taxon>Betaproteobacteria</taxon>
        <taxon>Burkholderiales</taxon>
        <taxon>Burkholderiaceae</taxon>
        <taxon>Pandoraea</taxon>
    </lineage>
</organism>
<feature type="transmembrane region" description="Helical" evidence="1">
    <location>
        <begin position="283"/>
        <end position="302"/>
    </location>
</feature>
<feature type="transmembrane region" description="Helical" evidence="1">
    <location>
        <begin position="9"/>
        <end position="29"/>
    </location>
</feature>
<dbReference type="EMBL" id="CP011253">
    <property type="protein sequence ID" value="AKC71962.1"/>
    <property type="molecule type" value="Genomic_DNA"/>
</dbReference>
<feature type="transmembrane region" description="Helical" evidence="1">
    <location>
        <begin position="145"/>
        <end position="164"/>
    </location>
</feature>
<feature type="transmembrane region" description="Helical" evidence="1">
    <location>
        <begin position="254"/>
        <end position="271"/>
    </location>
</feature>
<feature type="domain" description="Inositolphosphotransferase Aur1/Ipt1" evidence="2">
    <location>
        <begin position="115"/>
        <end position="295"/>
    </location>
</feature>
<evidence type="ECO:0000313" key="4">
    <source>
        <dbReference type="Proteomes" id="UP000035050"/>
    </source>
</evidence>
<dbReference type="PATRIC" id="fig|573737.6.peg.722"/>
<dbReference type="OrthoDB" id="8967289at2"/>
<sequence>MSMPWKTWAVFKATWILNCVLVVVDFAWGRQIGLSLRLSEIWWVASRGCFGLLVAWGLVLVSVNLKLSGTARGRFYHDSALGILWITSLAAFTCGATVLQYLSVSLGAPDISDVLISVDETFGIHWPLIYSAIHSNGALEMALGAAYDSLFLQMVLLPFVLIIAGKVEHYAEFVVQFMIAALIVVIIATPFPAESAFTHYHVSDVGATASVSDFSDFRSGRMRELSFGTMQGLVSFPSFHAVLAVLIPYAARRLKLLFLLFLPLNALMLASTPARGGHYLTDVVGGLAVALVSICMAARFVARQSRNDLGLAIAAGNGSQAASDV</sequence>
<feature type="transmembrane region" description="Helical" evidence="1">
    <location>
        <begin position="225"/>
        <end position="247"/>
    </location>
</feature>
<keyword evidence="1" id="KW-1133">Transmembrane helix</keyword>
<dbReference type="Pfam" id="PF14378">
    <property type="entry name" value="PAP2_3"/>
    <property type="match status" value="1"/>
</dbReference>
<name>A0A0E3YGW0_9BURK</name>
<dbReference type="AlphaFoldDB" id="A0A0E3YGW0"/>
<accession>A0A0E3YGW0</accession>
<keyword evidence="4" id="KW-1185">Reference proteome</keyword>
<dbReference type="HOGENOM" id="CLU_052944_1_0_4"/>
<keyword evidence="1" id="KW-0472">Membrane</keyword>
<feature type="transmembrane region" description="Helical" evidence="1">
    <location>
        <begin position="173"/>
        <end position="193"/>
    </location>
</feature>
<protein>
    <recommendedName>
        <fullName evidence="2">Inositolphosphotransferase Aur1/Ipt1 domain-containing protein</fullName>
    </recommendedName>
</protein>
<evidence type="ECO:0000313" key="3">
    <source>
        <dbReference type="EMBL" id="AKC71962.1"/>
    </source>
</evidence>
<feature type="transmembrane region" description="Helical" evidence="1">
    <location>
        <begin position="82"/>
        <end position="102"/>
    </location>
</feature>
<proteinExistence type="predicted"/>
<feature type="transmembrane region" description="Helical" evidence="1">
    <location>
        <begin position="41"/>
        <end position="61"/>
    </location>
</feature>